<evidence type="ECO:0000256" key="1">
    <source>
        <dbReference type="SAM" id="MobiDB-lite"/>
    </source>
</evidence>
<feature type="region of interest" description="Disordered" evidence="1">
    <location>
        <begin position="77"/>
        <end position="105"/>
    </location>
</feature>
<protein>
    <submittedName>
        <fullName evidence="2">Uncharacterized protein</fullName>
    </submittedName>
</protein>
<keyword evidence="3" id="KW-1185">Reference proteome</keyword>
<dbReference type="Proteomes" id="UP000680865">
    <property type="component" value="Unassembled WGS sequence"/>
</dbReference>
<proteinExistence type="predicted"/>
<evidence type="ECO:0000313" key="2">
    <source>
        <dbReference type="EMBL" id="GIM84543.1"/>
    </source>
</evidence>
<dbReference type="RefSeq" id="WP_244876787.1">
    <property type="nucleotide sequence ID" value="NZ_BAAATW010000026.1"/>
</dbReference>
<sequence>MPAALETVDQERHTTIVFTFDNEVGAHLDYAVTIRVCRVDAEGRDGQDFAVVASDGTVQLPPEVLGNFPPGIMFTVDRENGTSPSCPAAPKPPPDGVSSRATTRR</sequence>
<gene>
    <name evidence="2" type="ORF">Aco04nite_91920</name>
</gene>
<organism evidence="2 3">
    <name type="scientific">Winogradskya consettensis</name>
    <dbReference type="NCBI Taxonomy" id="113560"/>
    <lineage>
        <taxon>Bacteria</taxon>
        <taxon>Bacillati</taxon>
        <taxon>Actinomycetota</taxon>
        <taxon>Actinomycetes</taxon>
        <taxon>Micromonosporales</taxon>
        <taxon>Micromonosporaceae</taxon>
        <taxon>Winogradskya</taxon>
    </lineage>
</organism>
<dbReference type="AlphaFoldDB" id="A0A919T1M2"/>
<reference evidence="2" key="1">
    <citation type="submission" date="2021-03" db="EMBL/GenBank/DDBJ databases">
        <title>Whole genome shotgun sequence of Actinoplanes consettensis NBRC 14913.</title>
        <authorList>
            <person name="Komaki H."/>
            <person name="Tamura T."/>
        </authorList>
    </citation>
    <scope>NUCLEOTIDE SEQUENCE</scope>
    <source>
        <strain evidence="2">NBRC 14913</strain>
    </source>
</reference>
<accession>A0A919T1M2</accession>
<comment type="caution">
    <text evidence="2">The sequence shown here is derived from an EMBL/GenBank/DDBJ whole genome shotgun (WGS) entry which is preliminary data.</text>
</comment>
<evidence type="ECO:0000313" key="3">
    <source>
        <dbReference type="Proteomes" id="UP000680865"/>
    </source>
</evidence>
<dbReference type="EMBL" id="BOQP01000067">
    <property type="protein sequence ID" value="GIM84543.1"/>
    <property type="molecule type" value="Genomic_DNA"/>
</dbReference>
<name>A0A919T1M2_9ACTN</name>